<dbReference type="EMBL" id="DS113207">
    <property type="protein sequence ID" value="EAY19497.1"/>
    <property type="molecule type" value="Genomic_DNA"/>
</dbReference>
<evidence type="ECO:0000313" key="2">
    <source>
        <dbReference type="EMBL" id="EAY19497.1"/>
    </source>
</evidence>
<dbReference type="AlphaFoldDB" id="A2DJB0"/>
<organism evidence="2 3">
    <name type="scientific">Trichomonas vaginalis (strain ATCC PRA-98 / G3)</name>
    <dbReference type="NCBI Taxonomy" id="412133"/>
    <lineage>
        <taxon>Eukaryota</taxon>
        <taxon>Metamonada</taxon>
        <taxon>Parabasalia</taxon>
        <taxon>Trichomonadida</taxon>
        <taxon>Trichomonadidae</taxon>
        <taxon>Trichomonas</taxon>
    </lineage>
</organism>
<evidence type="ECO:0000313" key="3">
    <source>
        <dbReference type="Proteomes" id="UP000001542"/>
    </source>
</evidence>
<dbReference type="VEuPathDB" id="TrichDB:TVAGG3_0543670"/>
<feature type="region of interest" description="Disordered" evidence="1">
    <location>
        <begin position="1"/>
        <end position="26"/>
    </location>
</feature>
<dbReference type="SMR" id="A2DJB0"/>
<dbReference type="SUPFAM" id="SSF48371">
    <property type="entry name" value="ARM repeat"/>
    <property type="match status" value="1"/>
</dbReference>
<proteinExistence type="predicted"/>
<name>A2DJB0_TRIV3</name>
<protein>
    <submittedName>
        <fullName evidence="2">Uncharacterized protein</fullName>
    </submittedName>
</protein>
<sequence>MDEYKDGEDSSKSKAKFEEEETDSSDDLASLEDINAEFDQILSAFQNNHKEIIYFMLITLQKYLYSYSKAEEFLDIQSDRIELIINIINSTINHKVIVISTQIFYLFVEILPQEQIIPYFSDFLQILKLKIDELQLISKAPAMFDLIYQFYENKNTTNIAIDEINLEYLLHLTENINDMPSYQFNGCMIYLLSRKKDESFSNLIFQYIGRYLPMLHDEHNYHKTVSTFLQIISIAIITKLLSCQQIIELDVPNSIVLLLGSERRRFVDLAAKIIGYLAKIQIFTDVSLELIFDIIDHFNSADLTADLIWMMSNLLENEQFRGQLLNNEALVRICMLFHNSCFNVRKEIGLLLIHLVDYISDSSLLKENDILEILLELIAGNEERIVWSGVLCLPKIISIFKGEERVEFLNFLKESLSDSIDNLEERDFDEEYQNSLDIIFAAVDSLE</sequence>
<reference evidence="2" key="2">
    <citation type="journal article" date="2007" name="Science">
        <title>Draft genome sequence of the sexually transmitted pathogen Trichomonas vaginalis.</title>
        <authorList>
            <person name="Carlton J.M."/>
            <person name="Hirt R.P."/>
            <person name="Silva J.C."/>
            <person name="Delcher A.L."/>
            <person name="Schatz M."/>
            <person name="Zhao Q."/>
            <person name="Wortman J.R."/>
            <person name="Bidwell S.L."/>
            <person name="Alsmark U.C.M."/>
            <person name="Besteiro S."/>
            <person name="Sicheritz-Ponten T."/>
            <person name="Noel C.J."/>
            <person name="Dacks J.B."/>
            <person name="Foster P.G."/>
            <person name="Simillion C."/>
            <person name="Van de Peer Y."/>
            <person name="Miranda-Saavedra D."/>
            <person name="Barton G.J."/>
            <person name="Westrop G.D."/>
            <person name="Mueller S."/>
            <person name="Dessi D."/>
            <person name="Fiori P.L."/>
            <person name="Ren Q."/>
            <person name="Paulsen I."/>
            <person name="Zhang H."/>
            <person name="Bastida-Corcuera F.D."/>
            <person name="Simoes-Barbosa A."/>
            <person name="Brown M.T."/>
            <person name="Hayes R.D."/>
            <person name="Mukherjee M."/>
            <person name="Okumura C.Y."/>
            <person name="Schneider R."/>
            <person name="Smith A.J."/>
            <person name="Vanacova S."/>
            <person name="Villalvazo M."/>
            <person name="Haas B.J."/>
            <person name="Pertea M."/>
            <person name="Feldblyum T.V."/>
            <person name="Utterback T.R."/>
            <person name="Shu C.L."/>
            <person name="Osoegawa K."/>
            <person name="de Jong P.J."/>
            <person name="Hrdy I."/>
            <person name="Horvathova L."/>
            <person name="Zubacova Z."/>
            <person name="Dolezal P."/>
            <person name="Malik S.B."/>
            <person name="Logsdon J.M. Jr."/>
            <person name="Henze K."/>
            <person name="Gupta A."/>
            <person name="Wang C.C."/>
            <person name="Dunne R.L."/>
            <person name="Upcroft J.A."/>
            <person name="Upcroft P."/>
            <person name="White O."/>
            <person name="Salzberg S.L."/>
            <person name="Tang P."/>
            <person name="Chiu C.-H."/>
            <person name="Lee Y.-S."/>
            <person name="Embley T.M."/>
            <person name="Coombs G.H."/>
            <person name="Mottram J.C."/>
            <person name="Tachezy J."/>
            <person name="Fraser-Liggett C.M."/>
            <person name="Johnson P.J."/>
        </authorList>
    </citation>
    <scope>NUCLEOTIDE SEQUENCE [LARGE SCALE GENOMIC DNA]</scope>
    <source>
        <strain evidence="2">G3</strain>
    </source>
</reference>
<keyword evidence="3" id="KW-1185">Reference proteome</keyword>
<gene>
    <name evidence="2" type="ORF">TVAG_136280</name>
</gene>
<feature type="compositionally biased region" description="Basic and acidic residues" evidence="1">
    <location>
        <begin position="7"/>
        <end position="17"/>
    </location>
</feature>
<dbReference type="RefSeq" id="XP_001580483.1">
    <property type="nucleotide sequence ID" value="XM_001580433.1"/>
</dbReference>
<evidence type="ECO:0000256" key="1">
    <source>
        <dbReference type="SAM" id="MobiDB-lite"/>
    </source>
</evidence>
<reference evidence="2" key="1">
    <citation type="submission" date="2006-10" db="EMBL/GenBank/DDBJ databases">
        <authorList>
            <person name="Amadeo P."/>
            <person name="Zhao Q."/>
            <person name="Wortman J."/>
            <person name="Fraser-Liggett C."/>
            <person name="Carlton J."/>
        </authorList>
    </citation>
    <scope>NUCLEOTIDE SEQUENCE</scope>
    <source>
        <strain evidence="2">G3</strain>
    </source>
</reference>
<dbReference type="Gene3D" id="1.25.10.10">
    <property type="entry name" value="Leucine-rich Repeat Variant"/>
    <property type="match status" value="1"/>
</dbReference>
<accession>A2DJB0</accession>
<dbReference type="Proteomes" id="UP000001542">
    <property type="component" value="Unassembled WGS sequence"/>
</dbReference>
<dbReference type="VEuPathDB" id="TrichDB:TVAG_136280"/>
<dbReference type="InParanoid" id="A2DJB0"/>
<dbReference type="InterPro" id="IPR011989">
    <property type="entry name" value="ARM-like"/>
</dbReference>
<dbReference type="KEGG" id="tva:5465025"/>
<dbReference type="InterPro" id="IPR016024">
    <property type="entry name" value="ARM-type_fold"/>
</dbReference>